<evidence type="ECO:0000313" key="4">
    <source>
        <dbReference type="Proteomes" id="UP000183788"/>
    </source>
</evidence>
<protein>
    <submittedName>
        <fullName evidence="2">Uncharacterized protein</fullName>
    </submittedName>
</protein>
<feature type="transmembrane region" description="Helical" evidence="1">
    <location>
        <begin position="64"/>
        <end position="84"/>
    </location>
</feature>
<organism evidence="2 4">
    <name type="scientific">Chitinophaga sancti</name>
    <dbReference type="NCBI Taxonomy" id="1004"/>
    <lineage>
        <taxon>Bacteria</taxon>
        <taxon>Pseudomonadati</taxon>
        <taxon>Bacteroidota</taxon>
        <taxon>Chitinophagia</taxon>
        <taxon>Chitinophagales</taxon>
        <taxon>Chitinophagaceae</taxon>
        <taxon>Chitinophaga</taxon>
    </lineage>
</organism>
<evidence type="ECO:0000256" key="1">
    <source>
        <dbReference type="SAM" id="Phobius"/>
    </source>
</evidence>
<feature type="transmembrane region" description="Helical" evidence="1">
    <location>
        <begin position="29"/>
        <end position="57"/>
    </location>
</feature>
<reference evidence="2 4" key="1">
    <citation type="submission" date="2016-11" db="EMBL/GenBank/DDBJ databases">
        <authorList>
            <person name="Jaros S."/>
            <person name="Januszkiewicz K."/>
            <person name="Wedrychowicz H."/>
        </authorList>
    </citation>
    <scope>NUCLEOTIDE SEQUENCE [LARGE SCALE GENOMIC DNA]</scope>
    <source>
        <strain evidence="2 4">DSM 784</strain>
    </source>
</reference>
<sequence>MEQSTIFEESFGTELLTRRRSLLPLFLKVYIWIGIVLSCLLFILLLITLGTFAFLIGSNNYNTLGYLSLAGTTGLAFIFSGVIFSNVATLWFELKWAIRFNWVMGAIWALLLLLGFFRRTAGMGEFLLVCLTIPYWVMIYKIQYQWENEAVSMREMNKKRS</sequence>
<dbReference type="STRING" id="1004.SAMN05661012_02086"/>
<dbReference type="AlphaFoldDB" id="A0A1K1PLD5"/>
<feature type="transmembrane region" description="Helical" evidence="1">
    <location>
        <begin position="126"/>
        <end position="146"/>
    </location>
</feature>
<evidence type="ECO:0000313" key="2">
    <source>
        <dbReference type="EMBL" id="SFW48439.1"/>
    </source>
</evidence>
<feature type="transmembrane region" description="Helical" evidence="1">
    <location>
        <begin position="96"/>
        <end position="114"/>
    </location>
</feature>
<dbReference type="Proteomes" id="UP001326715">
    <property type="component" value="Chromosome"/>
</dbReference>
<dbReference type="EMBL" id="FPIZ01000005">
    <property type="protein sequence ID" value="SFW48439.1"/>
    <property type="molecule type" value="Genomic_DNA"/>
</dbReference>
<dbReference type="Proteomes" id="UP000183788">
    <property type="component" value="Unassembled WGS sequence"/>
</dbReference>
<accession>A0A1K1PLD5</accession>
<dbReference type="RefSeq" id="WP_143150683.1">
    <property type="nucleotide sequence ID" value="NZ_CP139972.1"/>
</dbReference>
<keyword evidence="5" id="KW-1185">Reference proteome</keyword>
<keyword evidence="1" id="KW-0812">Transmembrane</keyword>
<dbReference type="OrthoDB" id="670758at2"/>
<proteinExistence type="predicted"/>
<evidence type="ECO:0000313" key="5">
    <source>
        <dbReference type="Proteomes" id="UP001326715"/>
    </source>
</evidence>
<dbReference type="EMBL" id="CP140154">
    <property type="protein sequence ID" value="WQG88358.1"/>
    <property type="molecule type" value="Genomic_DNA"/>
</dbReference>
<gene>
    <name evidence="2" type="ORF">SAMN05661012_02086</name>
    <name evidence="3" type="ORF">SR876_25900</name>
</gene>
<keyword evidence="1" id="KW-0472">Membrane</keyword>
<reference evidence="3 5" key="2">
    <citation type="submission" date="2023-11" db="EMBL/GenBank/DDBJ databases">
        <title>MicrobeMod: A computational toolkit for identifying prokaryotic methylation and restriction-modification with nanopore sequencing.</title>
        <authorList>
            <person name="Crits-Christoph A."/>
            <person name="Kang S.C."/>
            <person name="Lee H."/>
            <person name="Ostrov N."/>
        </authorList>
    </citation>
    <scope>NUCLEOTIDE SEQUENCE [LARGE SCALE GENOMIC DNA]</scope>
    <source>
        <strain evidence="3 5">ATCC 23090</strain>
    </source>
</reference>
<evidence type="ECO:0000313" key="3">
    <source>
        <dbReference type="EMBL" id="WQG88358.1"/>
    </source>
</evidence>
<keyword evidence="1" id="KW-1133">Transmembrane helix</keyword>
<name>A0A1K1PLD5_9BACT</name>